<evidence type="ECO:0000313" key="1">
    <source>
        <dbReference type="EMBL" id="MFB9761565.1"/>
    </source>
</evidence>
<sequence>MSRYAVCRVEKDSYFIYSYAETFEEAIQKAEECSMRSGDSYIAISEEKLKQREVK</sequence>
<keyword evidence="2" id="KW-1185">Reference proteome</keyword>
<organism evidence="1 2">
    <name type="scientific">Ectobacillus funiculus</name>
    <dbReference type="NCBI Taxonomy" id="137993"/>
    <lineage>
        <taxon>Bacteria</taxon>
        <taxon>Bacillati</taxon>
        <taxon>Bacillota</taxon>
        <taxon>Bacilli</taxon>
        <taxon>Bacillales</taxon>
        <taxon>Bacillaceae</taxon>
        <taxon>Ectobacillus</taxon>
    </lineage>
</organism>
<reference evidence="1 2" key="1">
    <citation type="submission" date="2024-09" db="EMBL/GenBank/DDBJ databases">
        <authorList>
            <person name="Sun Q."/>
            <person name="Mori K."/>
        </authorList>
    </citation>
    <scope>NUCLEOTIDE SEQUENCE [LARGE SCALE GENOMIC DNA]</scope>
    <source>
        <strain evidence="1 2">JCM 11201</strain>
    </source>
</reference>
<protein>
    <submittedName>
        <fullName evidence="1">DUF3933 family protein</fullName>
    </submittedName>
</protein>
<dbReference type="RefSeq" id="WP_379951721.1">
    <property type="nucleotide sequence ID" value="NZ_JBHMAF010000194.1"/>
</dbReference>
<dbReference type="Proteomes" id="UP001589609">
    <property type="component" value="Unassembled WGS sequence"/>
</dbReference>
<comment type="caution">
    <text evidence="1">The sequence shown here is derived from an EMBL/GenBank/DDBJ whole genome shotgun (WGS) entry which is preliminary data.</text>
</comment>
<dbReference type="EMBL" id="JBHMAF010000194">
    <property type="protein sequence ID" value="MFB9761565.1"/>
    <property type="molecule type" value="Genomic_DNA"/>
</dbReference>
<name>A0ABV5WLQ1_9BACI</name>
<dbReference type="InterPro" id="IPR025174">
    <property type="entry name" value="DUF3933"/>
</dbReference>
<accession>A0ABV5WLQ1</accession>
<gene>
    <name evidence="1" type="ORF">ACFFMS_25320</name>
</gene>
<evidence type="ECO:0000313" key="2">
    <source>
        <dbReference type="Proteomes" id="UP001589609"/>
    </source>
</evidence>
<dbReference type="Pfam" id="PF13069">
    <property type="entry name" value="DUF3933"/>
    <property type="match status" value="1"/>
</dbReference>
<proteinExistence type="predicted"/>